<reference evidence="3" key="1">
    <citation type="submission" date="2022-06" db="EMBL/GenBank/DDBJ databases">
        <title>Sneathiella actinostolidae sp. nov., isolated from a sea anemonein the Western Pacific Ocean.</title>
        <authorList>
            <person name="Wei M.J."/>
        </authorList>
    </citation>
    <scope>NUCLEOTIDE SEQUENCE</scope>
    <source>
        <strain evidence="3">PHK-P5</strain>
    </source>
</reference>
<dbReference type="SMART" id="SM00028">
    <property type="entry name" value="TPR"/>
    <property type="match status" value="8"/>
</dbReference>
<keyword evidence="4" id="KW-1185">Reference proteome</keyword>
<protein>
    <submittedName>
        <fullName evidence="3">Tetratricopeptide repeat protein</fullName>
    </submittedName>
</protein>
<dbReference type="Proteomes" id="UP001056291">
    <property type="component" value="Chromosome"/>
</dbReference>
<dbReference type="RefSeq" id="WP_251935824.1">
    <property type="nucleotide sequence ID" value="NZ_CP098747.1"/>
</dbReference>
<feature type="signal peptide" evidence="2">
    <location>
        <begin position="1"/>
        <end position="21"/>
    </location>
</feature>
<proteinExistence type="predicted"/>
<dbReference type="PANTHER" id="PTHR12558:SF13">
    <property type="entry name" value="CELL DIVISION CYCLE PROTEIN 27 HOMOLOG"/>
    <property type="match status" value="1"/>
</dbReference>
<feature type="repeat" description="TPR" evidence="1">
    <location>
        <begin position="525"/>
        <end position="558"/>
    </location>
</feature>
<keyword evidence="1" id="KW-0802">TPR repeat</keyword>
<dbReference type="PROSITE" id="PS51257">
    <property type="entry name" value="PROKAR_LIPOPROTEIN"/>
    <property type="match status" value="1"/>
</dbReference>
<dbReference type="Pfam" id="PF13414">
    <property type="entry name" value="TPR_11"/>
    <property type="match status" value="1"/>
</dbReference>
<feature type="repeat" description="TPR" evidence="1">
    <location>
        <begin position="422"/>
        <end position="455"/>
    </location>
</feature>
<organism evidence="3 4">
    <name type="scientific">Sneathiella marina</name>
    <dbReference type="NCBI Taxonomy" id="2950108"/>
    <lineage>
        <taxon>Bacteria</taxon>
        <taxon>Pseudomonadati</taxon>
        <taxon>Pseudomonadota</taxon>
        <taxon>Alphaproteobacteria</taxon>
        <taxon>Sneathiellales</taxon>
        <taxon>Sneathiellaceae</taxon>
        <taxon>Sneathiella</taxon>
    </lineage>
</organism>
<dbReference type="EMBL" id="CP098747">
    <property type="protein sequence ID" value="USG62203.1"/>
    <property type="molecule type" value="Genomic_DNA"/>
</dbReference>
<feature type="repeat" description="TPR" evidence="1">
    <location>
        <begin position="491"/>
        <end position="524"/>
    </location>
</feature>
<feature type="chain" id="PRO_5046132535" evidence="2">
    <location>
        <begin position="22"/>
        <end position="580"/>
    </location>
</feature>
<evidence type="ECO:0000256" key="2">
    <source>
        <dbReference type="SAM" id="SignalP"/>
    </source>
</evidence>
<dbReference type="InterPro" id="IPR019734">
    <property type="entry name" value="TPR_rpt"/>
</dbReference>
<name>A0ABY4W4T2_9PROT</name>
<evidence type="ECO:0000256" key="1">
    <source>
        <dbReference type="PROSITE-ProRule" id="PRU00339"/>
    </source>
</evidence>
<dbReference type="Pfam" id="PF13432">
    <property type="entry name" value="TPR_16"/>
    <property type="match status" value="1"/>
</dbReference>
<evidence type="ECO:0000313" key="3">
    <source>
        <dbReference type="EMBL" id="USG62203.1"/>
    </source>
</evidence>
<dbReference type="SUPFAM" id="SSF48452">
    <property type="entry name" value="TPR-like"/>
    <property type="match status" value="2"/>
</dbReference>
<dbReference type="PANTHER" id="PTHR12558">
    <property type="entry name" value="CELL DIVISION CYCLE 16,23,27"/>
    <property type="match status" value="1"/>
</dbReference>
<dbReference type="InterPro" id="IPR011990">
    <property type="entry name" value="TPR-like_helical_dom_sf"/>
</dbReference>
<accession>A0ABY4W4T2</accession>
<sequence length="580" mass="64600">MSILKTVIGGFFVTAALSACAGSSQSSERDALPKTFQDAGGTTDVYQPSVTGQYLAGRHAMREQNADAASKYFADALLQNSDDIILLTGAFQAALGMGDIETALQLAQILVKEEGENSAPHLVLALDALRENKYLVAEEHLKQTSDTGFNVLVKPLLRSWVTLGSGDVNAAIAELDALDKFDGFDTLKQYHAAMIADVSGQQELADELYADAMQGPAGQAVRLVQAYGIYLVRTGREQEARDLFDDYLIRYPLSPTINLLIDDLDAGRPLKPMLSSPVDGAAEALYSAASVIGRERAVGIAATYTYFTLMLKPDFPVARVLLAEAAEDRDRWTEALDLYSQIDENSAYYKNARTRQAWATYKLGDQNEASRILEEVIDAYPNDIEALVVLADMNRDAKNWNEAALQYGRAVSRLPAFENRHWSLFYARGIAYEQSKQWALAETDLLKALELRPDHPQVLNYLAYSWVDRDENLDKAKDMLIKAVSLRPRDGYIIDSLGWLYYRLGDFEDAVAQLEKAVSLQAADPTINDHLGDAYWRVGRSDEARYQWQRALWLEPTEEQAREIEQKLKDGLPNKIKAEN</sequence>
<dbReference type="PROSITE" id="PS50005">
    <property type="entry name" value="TPR"/>
    <property type="match status" value="3"/>
</dbReference>
<evidence type="ECO:0000313" key="4">
    <source>
        <dbReference type="Proteomes" id="UP001056291"/>
    </source>
</evidence>
<keyword evidence="2" id="KW-0732">Signal</keyword>
<gene>
    <name evidence="3" type="ORF">NBZ79_04330</name>
</gene>
<dbReference type="Gene3D" id="1.25.40.10">
    <property type="entry name" value="Tetratricopeptide repeat domain"/>
    <property type="match status" value="3"/>
</dbReference>